<dbReference type="eggNOG" id="ENOG502T3ZN">
    <property type="taxonomic scope" value="Eukaryota"/>
</dbReference>
<dbReference type="Pfam" id="PF00188">
    <property type="entry name" value="CAP"/>
    <property type="match status" value="1"/>
</dbReference>
<feature type="compositionally biased region" description="Basic and acidic residues" evidence="1">
    <location>
        <begin position="81"/>
        <end position="90"/>
    </location>
</feature>
<dbReference type="Proteomes" id="UP000266841">
    <property type="component" value="Unassembled WGS sequence"/>
</dbReference>
<dbReference type="EMBL" id="AGNL01003512">
    <property type="protein sequence ID" value="EJK74594.1"/>
    <property type="molecule type" value="Genomic_DNA"/>
</dbReference>
<dbReference type="Gene3D" id="3.40.33.10">
    <property type="entry name" value="CAP"/>
    <property type="match status" value="1"/>
</dbReference>
<feature type="region of interest" description="Disordered" evidence="1">
    <location>
        <begin position="70"/>
        <end position="104"/>
    </location>
</feature>
<keyword evidence="4" id="KW-1185">Reference proteome</keyword>
<dbReference type="InterPro" id="IPR035940">
    <property type="entry name" value="CAP_sf"/>
</dbReference>
<comment type="caution">
    <text evidence="3">The sequence shown here is derived from an EMBL/GenBank/DDBJ whole genome shotgun (WGS) entry which is preliminary data.</text>
</comment>
<evidence type="ECO:0000313" key="4">
    <source>
        <dbReference type="Proteomes" id="UP000266841"/>
    </source>
</evidence>
<protein>
    <recommendedName>
        <fullName evidence="2">SCP domain-containing protein</fullName>
    </recommendedName>
</protein>
<sequence length="594" mass="67525">MPSASSHLHRLTGANPEYPAPLREDYVQLSRPWPIELEKFSLQFASNRGELRGKRRTSCLNLHLRQKNLRRESSSAASSSNHDDGAHDEGFEVVGGPQESRHDVSVSLERSMLVERGGEGERLTSPESKEYIGSDSLAYVDPYDHHRRRHLRRNCNSDEKLWEFDFSTDRYGYETSWSLEIKDKTSGRWSTLSSGPPGNNKYYDTTRYKGSKCLKGDNFYRLTILDLYNDGFCCNYGEGTYSYTVGGIVQYDSNKQRTFTDKAVHQFFVGLPQEPVNEGEDDSDSPFSGRASVCGQNKQELVIDIKTDKYGAENTWRLERVNPSSNLVVGNPIRQRPLNTYSEDNTSETVSVCLPYGKYRFTMTDGVGDGICCKDGNGHYHLFLDDVQIIYGSDFNIGRSQSHDIVVGYQQNELEMTQREREYLDAHNWRREKFHKQFNSEYVPLIYDNSLAEDATKWAEELLRDCGVQGIEHEPDIDQGENLAKNTGSGTWGQLYPVENIVRRWVEREETWPYPSNAHFTQALWRSARYLGCGEATLAMDNGGTCRIQVCRYSRAGNCNMGAYNSSQGDNWKVPMLMDHNPCGPVCPPGGCHS</sequence>
<reference evidence="3 4" key="1">
    <citation type="journal article" date="2012" name="Genome Biol.">
        <title>Genome and low-iron response of an oceanic diatom adapted to chronic iron limitation.</title>
        <authorList>
            <person name="Lommer M."/>
            <person name="Specht M."/>
            <person name="Roy A.S."/>
            <person name="Kraemer L."/>
            <person name="Andreson R."/>
            <person name="Gutowska M.A."/>
            <person name="Wolf J."/>
            <person name="Bergner S.V."/>
            <person name="Schilhabel M.B."/>
            <person name="Klostermeier U.C."/>
            <person name="Beiko R.G."/>
            <person name="Rosenstiel P."/>
            <person name="Hippler M."/>
            <person name="Laroche J."/>
        </authorList>
    </citation>
    <scope>NUCLEOTIDE SEQUENCE [LARGE SCALE GENOMIC DNA]</scope>
    <source>
        <strain evidence="3 4">CCMP1005</strain>
    </source>
</reference>
<dbReference type="SUPFAM" id="SSF55797">
    <property type="entry name" value="PR-1-like"/>
    <property type="match status" value="1"/>
</dbReference>
<dbReference type="OrthoDB" id="337038at2759"/>
<evidence type="ECO:0000259" key="2">
    <source>
        <dbReference type="SMART" id="SM00198"/>
    </source>
</evidence>
<dbReference type="OMA" id="EREETWP"/>
<feature type="domain" description="SCP" evidence="2">
    <location>
        <begin position="418"/>
        <end position="561"/>
    </location>
</feature>
<dbReference type="InterPro" id="IPR001283">
    <property type="entry name" value="CRISP-related"/>
</dbReference>
<evidence type="ECO:0000256" key="1">
    <source>
        <dbReference type="SAM" id="MobiDB-lite"/>
    </source>
</evidence>
<gene>
    <name evidence="3" type="ORF">THAOC_03717</name>
</gene>
<dbReference type="SMART" id="SM00198">
    <property type="entry name" value="SCP"/>
    <property type="match status" value="1"/>
</dbReference>
<dbReference type="InterPro" id="IPR014044">
    <property type="entry name" value="CAP_dom"/>
</dbReference>
<organism evidence="3 4">
    <name type="scientific">Thalassiosira oceanica</name>
    <name type="common">Marine diatom</name>
    <dbReference type="NCBI Taxonomy" id="159749"/>
    <lineage>
        <taxon>Eukaryota</taxon>
        <taxon>Sar</taxon>
        <taxon>Stramenopiles</taxon>
        <taxon>Ochrophyta</taxon>
        <taxon>Bacillariophyta</taxon>
        <taxon>Coscinodiscophyceae</taxon>
        <taxon>Thalassiosirophycidae</taxon>
        <taxon>Thalassiosirales</taxon>
        <taxon>Thalassiosiraceae</taxon>
        <taxon>Thalassiosira</taxon>
    </lineage>
</organism>
<dbReference type="PANTHER" id="PTHR10334">
    <property type="entry name" value="CYSTEINE-RICH SECRETORY PROTEIN-RELATED"/>
    <property type="match status" value="1"/>
</dbReference>
<dbReference type="AlphaFoldDB" id="K0TBT9"/>
<dbReference type="FunFam" id="3.40.33.10:FF:000029">
    <property type="entry name" value="Predicted protein"/>
    <property type="match status" value="1"/>
</dbReference>
<accession>K0TBT9</accession>
<proteinExistence type="predicted"/>
<evidence type="ECO:0000313" key="3">
    <source>
        <dbReference type="EMBL" id="EJK74594.1"/>
    </source>
</evidence>
<name>K0TBT9_THAOC</name>